<dbReference type="OrthoDB" id="9810135at2"/>
<dbReference type="EMBL" id="CP012159">
    <property type="protein sequence ID" value="AKT40287.1"/>
    <property type="molecule type" value="Genomic_DNA"/>
</dbReference>
<feature type="binding site" evidence="12">
    <location>
        <begin position="540"/>
        <end position="547"/>
    </location>
    <ligand>
        <name>ATP</name>
        <dbReference type="ChEBI" id="CHEBI:30616"/>
    </ligand>
</feature>
<dbReference type="InterPro" id="IPR016195">
    <property type="entry name" value="Pol/histidinol_Pase-like"/>
</dbReference>
<dbReference type="STRING" id="52.CMC5_044400"/>
<evidence type="ECO:0000259" key="14">
    <source>
        <dbReference type="PROSITE" id="PS51198"/>
    </source>
</evidence>
<keyword evidence="7" id="KW-0413">Isomerase</keyword>
<dbReference type="GO" id="GO:0005524">
    <property type="term" value="F:ATP binding"/>
    <property type="evidence" value="ECO:0007669"/>
    <property type="project" value="UniProtKB-UniRule"/>
</dbReference>
<dbReference type="EC" id="5.6.2.4" evidence="9"/>
<dbReference type="RefSeq" id="WP_050432237.1">
    <property type="nucleotide sequence ID" value="NZ_CP012159.1"/>
</dbReference>
<dbReference type="InterPro" id="IPR027417">
    <property type="entry name" value="P-loop_NTPase"/>
</dbReference>
<dbReference type="PATRIC" id="fig|52.7.peg.4893"/>
<evidence type="ECO:0000256" key="3">
    <source>
        <dbReference type="ARBA" id="ARBA00022801"/>
    </source>
</evidence>
<dbReference type="Pfam" id="PF13361">
    <property type="entry name" value="UvrD_C"/>
    <property type="match status" value="2"/>
</dbReference>
<evidence type="ECO:0000313" key="16">
    <source>
        <dbReference type="EMBL" id="AKT40287.1"/>
    </source>
</evidence>
<dbReference type="AlphaFoldDB" id="A0A0K1EHY0"/>
<evidence type="ECO:0000256" key="6">
    <source>
        <dbReference type="ARBA" id="ARBA00023125"/>
    </source>
</evidence>
<dbReference type="GO" id="GO:0000725">
    <property type="term" value="P:recombinational repair"/>
    <property type="evidence" value="ECO:0007669"/>
    <property type="project" value="TreeGrafter"/>
</dbReference>
<dbReference type="KEGG" id="ccro:CMC5_044400"/>
<accession>A0A0K1EHY0</accession>
<feature type="region of interest" description="Disordered" evidence="13">
    <location>
        <begin position="1117"/>
        <end position="1141"/>
    </location>
</feature>
<gene>
    <name evidence="16" type="ORF">CMC5_044400</name>
</gene>
<feature type="domain" description="UvrD-like helicase ATP-binding" evidence="14">
    <location>
        <begin position="519"/>
        <end position="802"/>
    </location>
</feature>
<dbReference type="GO" id="GO:0003677">
    <property type="term" value="F:DNA binding"/>
    <property type="evidence" value="ECO:0007669"/>
    <property type="project" value="UniProtKB-KW"/>
</dbReference>
<dbReference type="InterPro" id="IPR014017">
    <property type="entry name" value="DNA_helicase_UvrD-like_C"/>
</dbReference>
<evidence type="ECO:0000256" key="5">
    <source>
        <dbReference type="ARBA" id="ARBA00022840"/>
    </source>
</evidence>
<evidence type="ECO:0000256" key="2">
    <source>
        <dbReference type="ARBA" id="ARBA00022741"/>
    </source>
</evidence>
<dbReference type="PROSITE" id="PS51198">
    <property type="entry name" value="UVRD_HELICASE_ATP_BIND"/>
    <property type="match status" value="1"/>
</dbReference>
<sequence>MRFHADLHVHSHYSRATSSDCDLLHLSYWARRKGIAVIGTGDFTHPAWMQELKEQLVPAEPGLFRLRDDVERTVQSRLEPTCRDHTRFMLSVEISTIYKKGERTRKIHHLIYAPDFDAADRLVKTLSKVGNLNADGRPILGLDSRHLLEAVLASGEGSYLVPAHIWTPWFSVLGSKAGFDAVDDCYGDLAKHIFALETGLSSDPAMNWRISALDRYRLVSSSDAHSPAKLGREATRFETELDYYAIRRALETGEGFGGTLEFFPEEGKYHLDGHRQCRVVMGPEETRAHKTICPVCRKPVTVGVLHRVEDLADRDEGFRLEGASDFRSLIPLPEILAELHGVGPSSKTVQRSYDNLLTKLGPELSLLQEMPIDQLDKVGPPRLGEAIARMRAGDVIRQAGYDGEYGVIRLFHPEELKRGRSSALLFEDPPPEPQVARTPVDARPDVATPQPTQRQPHARGSAPVGVATSAGVPLTASGSATPKGASGTAAATTAQHASPPPESTPHAGTPLVAPAGILTGLDPDQRAAAEVTEGPLLILAGPGTGKTRTLTHRIAHLVQDLGIAPEACLTITFTRRAAEELRERLDILLGPDGARVPAMTFHALGLRILRAHPELVSALRGDPSEHPLAIAGDQERALLLARALGDDSPGDRRIPRLLQSLSAWKRRSPLGLSALPPDGPQPSEELARAWQAYTTALAQRSLVDLDDLVGLAVVLLEANPEVREAWRARTRTLSIDEYQDIDAQQYRLVQALAPARGDVCAIGDPDQAIYSFRGADVGFFFRFQQDFPDAKLVRLRKNYRSTRTIVDAALQVIAPSPTLGLRELLATFEDARRITLQESPTERAEAEFVVHTVERLIGGSTFFSMDSRRVAADDHDTDFSFSDVAVLYRTEAQADALREAFARSGMPFQRRSHRGIVERPAAEAIARVMRRAPTEEPVLEQLRAALALLRQQAPGESEASEALEGTPSQGPETASAAATEAPLTQADLDTAAELLTPLARRCGEDLRRFLLELGSEIEVDAWDPRADRVSLLTLHASKGLEFRVVFLVGCEDGLLPLRISRDEDPDVAEERRLFYVGMTRARERLYLSWARERLRRGQVVQTAPSPFLREVEDALLDRQQPEARKPKPEPATPDKRQLTLF</sequence>
<dbReference type="GO" id="GO:0016887">
    <property type="term" value="F:ATP hydrolysis activity"/>
    <property type="evidence" value="ECO:0007669"/>
    <property type="project" value="RHEA"/>
</dbReference>
<comment type="similarity">
    <text evidence="1">Belongs to the helicase family. UvrD subfamily.</text>
</comment>
<dbReference type="Gene3D" id="3.20.20.140">
    <property type="entry name" value="Metal-dependent hydrolases"/>
    <property type="match status" value="1"/>
</dbReference>
<dbReference type="GO" id="GO:0005829">
    <property type="term" value="C:cytosol"/>
    <property type="evidence" value="ECO:0007669"/>
    <property type="project" value="TreeGrafter"/>
</dbReference>
<keyword evidence="4 12" id="KW-0347">Helicase</keyword>
<comment type="catalytic activity">
    <reaction evidence="11">
        <text>ATP + H2O = ADP + phosphate + H(+)</text>
        <dbReference type="Rhea" id="RHEA:13065"/>
        <dbReference type="ChEBI" id="CHEBI:15377"/>
        <dbReference type="ChEBI" id="CHEBI:15378"/>
        <dbReference type="ChEBI" id="CHEBI:30616"/>
        <dbReference type="ChEBI" id="CHEBI:43474"/>
        <dbReference type="ChEBI" id="CHEBI:456216"/>
        <dbReference type="EC" id="5.6.2.4"/>
    </reaction>
</comment>
<dbReference type="GO" id="GO:0043138">
    <property type="term" value="F:3'-5' DNA helicase activity"/>
    <property type="evidence" value="ECO:0007669"/>
    <property type="project" value="UniProtKB-EC"/>
</dbReference>
<name>A0A0K1EHY0_CHOCO</name>
<keyword evidence="2 12" id="KW-0547">Nucleotide-binding</keyword>
<keyword evidence="17" id="KW-1185">Reference proteome</keyword>
<reference evidence="16 17" key="1">
    <citation type="submission" date="2015-07" db="EMBL/GenBank/DDBJ databases">
        <title>Genome analysis of myxobacterium Chondromyces crocatus Cm c5 reveals a high potential for natural compound synthesis and the genetic basis for the loss of fruiting body formation.</title>
        <authorList>
            <person name="Zaburannyi N."/>
            <person name="Bunk B."/>
            <person name="Maier J."/>
            <person name="Overmann J."/>
            <person name="Mueller R."/>
        </authorList>
    </citation>
    <scope>NUCLEOTIDE SEQUENCE [LARGE SCALE GENOMIC DNA]</scope>
    <source>
        <strain evidence="16 17">Cm c5</strain>
    </source>
</reference>
<evidence type="ECO:0000313" key="17">
    <source>
        <dbReference type="Proteomes" id="UP000067626"/>
    </source>
</evidence>
<dbReference type="Pfam" id="PF00580">
    <property type="entry name" value="UvrD-helicase"/>
    <property type="match status" value="1"/>
</dbReference>
<comment type="catalytic activity">
    <reaction evidence="8">
        <text>Couples ATP hydrolysis with the unwinding of duplex DNA by translocating in the 3'-5' direction.</text>
        <dbReference type="EC" id="5.6.2.4"/>
    </reaction>
</comment>
<evidence type="ECO:0000256" key="7">
    <source>
        <dbReference type="ARBA" id="ARBA00023235"/>
    </source>
</evidence>
<dbReference type="CDD" id="cd17932">
    <property type="entry name" value="DEXQc_UvrD"/>
    <property type="match status" value="1"/>
</dbReference>
<proteinExistence type="inferred from homology"/>
<feature type="compositionally biased region" description="Low complexity" evidence="13">
    <location>
        <begin position="475"/>
        <end position="497"/>
    </location>
</feature>
<feature type="region of interest" description="Disordered" evidence="13">
    <location>
        <begin position="424"/>
        <end position="518"/>
    </location>
</feature>
<evidence type="ECO:0000256" key="4">
    <source>
        <dbReference type="ARBA" id="ARBA00022806"/>
    </source>
</evidence>
<dbReference type="Gene3D" id="1.10.10.160">
    <property type="match status" value="1"/>
</dbReference>
<dbReference type="InterPro" id="IPR014016">
    <property type="entry name" value="UvrD-like_ATP-bd"/>
</dbReference>
<evidence type="ECO:0000259" key="15">
    <source>
        <dbReference type="PROSITE" id="PS51217"/>
    </source>
</evidence>
<dbReference type="Gene3D" id="1.10.486.10">
    <property type="entry name" value="PCRA, domain 4"/>
    <property type="match status" value="1"/>
</dbReference>
<evidence type="ECO:0000256" key="1">
    <source>
        <dbReference type="ARBA" id="ARBA00009922"/>
    </source>
</evidence>
<dbReference type="PANTHER" id="PTHR11070">
    <property type="entry name" value="UVRD / RECB / PCRA DNA HELICASE FAMILY MEMBER"/>
    <property type="match status" value="1"/>
</dbReference>
<dbReference type="PROSITE" id="PS51217">
    <property type="entry name" value="UVRD_HELICASE_CTER"/>
    <property type="match status" value="1"/>
</dbReference>
<keyword evidence="5 12" id="KW-0067">ATP-binding</keyword>
<evidence type="ECO:0000256" key="11">
    <source>
        <dbReference type="ARBA" id="ARBA00048988"/>
    </source>
</evidence>
<dbReference type="Proteomes" id="UP000067626">
    <property type="component" value="Chromosome"/>
</dbReference>
<dbReference type="PANTHER" id="PTHR11070:SF2">
    <property type="entry name" value="ATP-DEPENDENT DNA HELICASE SRS2"/>
    <property type="match status" value="1"/>
</dbReference>
<evidence type="ECO:0000256" key="13">
    <source>
        <dbReference type="SAM" id="MobiDB-lite"/>
    </source>
</evidence>
<evidence type="ECO:0000256" key="12">
    <source>
        <dbReference type="PROSITE-ProRule" id="PRU00560"/>
    </source>
</evidence>
<feature type="domain" description="UvrD-like helicase C-terminal" evidence="15">
    <location>
        <begin position="803"/>
        <end position="1039"/>
    </location>
</feature>
<dbReference type="CDD" id="cd19067">
    <property type="entry name" value="PfuEndoQ-like"/>
    <property type="match status" value="1"/>
</dbReference>
<evidence type="ECO:0000256" key="9">
    <source>
        <dbReference type="ARBA" id="ARBA00034808"/>
    </source>
</evidence>
<dbReference type="CDD" id="cd18807">
    <property type="entry name" value="SF1_C_UvrD"/>
    <property type="match status" value="1"/>
</dbReference>
<evidence type="ECO:0000256" key="8">
    <source>
        <dbReference type="ARBA" id="ARBA00034617"/>
    </source>
</evidence>
<dbReference type="InterPro" id="IPR000212">
    <property type="entry name" value="DNA_helicase_UvrD/REP"/>
</dbReference>
<dbReference type="SUPFAM" id="SSF89550">
    <property type="entry name" value="PHP domain-like"/>
    <property type="match status" value="1"/>
</dbReference>
<dbReference type="Gene3D" id="3.40.50.300">
    <property type="entry name" value="P-loop containing nucleotide triphosphate hydrolases"/>
    <property type="match status" value="3"/>
</dbReference>
<dbReference type="SUPFAM" id="SSF52540">
    <property type="entry name" value="P-loop containing nucleoside triphosphate hydrolases"/>
    <property type="match status" value="1"/>
</dbReference>
<evidence type="ECO:0000256" key="10">
    <source>
        <dbReference type="ARBA" id="ARBA00034923"/>
    </source>
</evidence>
<dbReference type="GO" id="GO:0033202">
    <property type="term" value="C:DNA helicase complex"/>
    <property type="evidence" value="ECO:0007669"/>
    <property type="project" value="TreeGrafter"/>
</dbReference>
<dbReference type="InterPro" id="IPR013986">
    <property type="entry name" value="DExx_box_DNA_helicase_dom_sf"/>
</dbReference>
<keyword evidence="3 12" id="KW-0378">Hydrolase</keyword>
<organism evidence="16 17">
    <name type="scientific">Chondromyces crocatus</name>
    <dbReference type="NCBI Taxonomy" id="52"/>
    <lineage>
        <taxon>Bacteria</taxon>
        <taxon>Pseudomonadati</taxon>
        <taxon>Myxococcota</taxon>
        <taxon>Polyangia</taxon>
        <taxon>Polyangiales</taxon>
        <taxon>Polyangiaceae</taxon>
        <taxon>Chondromyces</taxon>
    </lineage>
</organism>
<feature type="region of interest" description="Disordered" evidence="13">
    <location>
        <begin position="955"/>
        <end position="979"/>
    </location>
</feature>
<protein>
    <recommendedName>
        <fullName evidence="9">DNA 3'-5' helicase</fullName>
        <ecNumber evidence="9">5.6.2.4</ecNumber>
    </recommendedName>
    <alternativeName>
        <fullName evidence="10">DNA 3'-5' helicase II</fullName>
    </alternativeName>
</protein>
<keyword evidence="6" id="KW-0238">DNA-binding</keyword>